<proteinExistence type="predicted"/>
<dbReference type="EMBL" id="JBHMEZ010000031">
    <property type="protein sequence ID" value="MFB9054726.1"/>
    <property type="molecule type" value="Genomic_DNA"/>
</dbReference>
<gene>
    <name evidence="2" type="ORF">ACFFVB_16675</name>
</gene>
<keyword evidence="3" id="KW-1185">Reference proteome</keyword>
<sequence length="139" mass="15375">MSKKINKMEAPRGLITPDEAKELDQAYDSRHELISESILKRPDNRSTWYAIEEIEKFLDYAKNQAKDLGYTLDGIRIYEGAYPDVKDEVGYTTMFLIPTGTPNNKNASRCTSIDGGDIPGGSGLNKGNAGTPPNSNYPQ</sequence>
<evidence type="ECO:0000313" key="3">
    <source>
        <dbReference type="Proteomes" id="UP001589605"/>
    </source>
</evidence>
<organism evidence="2 3">
    <name type="scientific">Formosa undariae</name>
    <dbReference type="NCBI Taxonomy" id="1325436"/>
    <lineage>
        <taxon>Bacteria</taxon>
        <taxon>Pseudomonadati</taxon>
        <taxon>Bacteroidota</taxon>
        <taxon>Flavobacteriia</taxon>
        <taxon>Flavobacteriales</taxon>
        <taxon>Flavobacteriaceae</taxon>
        <taxon>Formosa</taxon>
    </lineage>
</organism>
<dbReference type="RefSeq" id="WP_382384364.1">
    <property type="nucleotide sequence ID" value="NZ_JBHMEZ010000031.1"/>
</dbReference>
<feature type="region of interest" description="Disordered" evidence="1">
    <location>
        <begin position="98"/>
        <end position="139"/>
    </location>
</feature>
<protein>
    <submittedName>
        <fullName evidence="2">Uncharacterized protein</fullName>
    </submittedName>
</protein>
<comment type="caution">
    <text evidence="2">The sequence shown here is derived from an EMBL/GenBank/DDBJ whole genome shotgun (WGS) entry which is preliminary data.</text>
</comment>
<reference evidence="2 3" key="1">
    <citation type="submission" date="2024-09" db="EMBL/GenBank/DDBJ databases">
        <authorList>
            <person name="Sun Q."/>
            <person name="Mori K."/>
        </authorList>
    </citation>
    <scope>NUCLEOTIDE SEQUENCE [LARGE SCALE GENOMIC DNA]</scope>
    <source>
        <strain evidence="2 3">CECT 8286</strain>
    </source>
</reference>
<dbReference type="Proteomes" id="UP001589605">
    <property type="component" value="Unassembled WGS sequence"/>
</dbReference>
<accession>A0ABV5F5K1</accession>
<evidence type="ECO:0000313" key="2">
    <source>
        <dbReference type="EMBL" id="MFB9054726.1"/>
    </source>
</evidence>
<name>A0ABV5F5K1_9FLAO</name>
<evidence type="ECO:0000256" key="1">
    <source>
        <dbReference type="SAM" id="MobiDB-lite"/>
    </source>
</evidence>
<feature type="compositionally biased region" description="Polar residues" evidence="1">
    <location>
        <begin position="100"/>
        <end position="111"/>
    </location>
</feature>